<dbReference type="EMBL" id="CP006704">
    <property type="protein sequence ID" value="AIJ44288.1"/>
    <property type="molecule type" value="Genomic_DNA"/>
</dbReference>
<gene>
    <name evidence="4" type="ORF">O987_00435</name>
</gene>
<reference evidence="4 5" key="1">
    <citation type="journal article" date="2014" name="Genome Announc.">
        <title>Complete Genome Sequence of Polychlorinated Biphenyl Degrader Comamonas testosteroni TK102 (NBRC 109938).</title>
        <authorList>
            <person name="Fukuda K."/>
            <person name="Hosoyama A."/>
            <person name="Tsuchikane K."/>
            <person name="Ohji S."/>
            <person name="Yamazoe A."/>
            <person name="Fujita N."/>
            <person name="Shintani M."/>
            <person name="Kimbara K."/>
        </authorList>
    </citation>
    <scope>NUCLEOTIDE SEQUENCE [LARGE SCALE GENOMIC DNA]</scope>
    <source>
        <strain evidence="4">TK102</strain>
    </source>
</reference>
<dbReference type="InterPro" id="IPR006683">
    <property type="entry name" value="Thioestr_dom"/>
</dbReference>
<dbReference type="InterPro" id="IPR003736">
    <property type="entry name" value="PAAI_dom"/>
</dbReference>
<feature type="domain" description="Thioesterase" evidence="3">
    <location>
        <begin position="51"/>
        <end position="129"/>
    </location>
</feature>
<dbReference type="NCBIfam" id="TIGR00369">
    <property type="entry name" value="unchar_dom_1"/>
    <property type="match status" value="1"/>
</dbReference>
<dbReference type="Pfam" id="PF03061">
    <property type="entry name" value="4HBT"/>
    <property type="match status" value="1"/>
</dbReference>
<evidence type="ECO:0000313" key="5">
    <source>
        <dbReference type="Proteomes" id="UP000028782"/>
    </source>
</evidence>
<dbReference type="AlphaFoldDB" id="A0A076PF47"/>
<comment type="similarity">
    <text evidence="1">Belongs to the thioesterase PaaI family.</text>
</comment>
<sequence>MAIWTRELDLKALNAGSANTAISHLGIEFTEYGDDYVRARIHVDERTCQPYGILHGGVSVVLAETLGSMAAACSIPEGYRCVGLGVTASHVRAGRKGSWITATARPTHLGRTTHVWAVELRDEEGKLTCNCSLTMAILPPEAAKNVRLDAASLGGVQ</sequence>
<dbReference type="KEGG" id="ctes:O987_00435"/>
<dbReference type="GO" id="GO:0061522">
    <property type="term" value="F:1,4-dihydroxy-2-naphthoyl-CoA thioesterase activity"/>
    <property type="evidence" value="ECO:0007669"/>
    <property type="project" value="TreeGrafter"/>
</dbReference>
<evidence type="ECO:0000259" key="3">
    <source>
        <dbReference type="Pfam" id="PF03061"/>
    </source>
</evidence>
<proteinExistence type="inferred from homology"/>
<name>A0A076PF47_COMTE</name>
<dbReference type="InterPro" id="IPR029069">
    <property type="entry name" value="HotDog_dom_sf"/>
</dbReference>
<dbReference type="SUPFAM" id="SSF54637">
    <property type="entry name" value="Thioesterase/thiol ester dehydrase-isomerase"/>
    <property type="match status" value="1"/>
</dbReference>
<organism evidence="4 5">
    <name type="scientific">Comamonas testosteroni TK102</name>
    <dbReference type="NCBI Taxonomy" id="1392005"/>
    <lineage>
        <taxon>Bacteria</taxon>
        <taxon>Pseudomonadati</taxon>
        <taxon>Pseudomonadota</taxon>
        <taxon>Betaproteobacteria</taxon>
        <taxon>Burkholderiales</taxon>
        <taxon>Comamonadaceae</taxon>
        <taxon>Comamonas</taxon>
    </lineage>
</organism>
<dbReference type="HOGENOM" id="CLU_089876_13_1_4"/>
<dbReference type="PANTHER" id="PTHR43240">
    <property type="entry name" value="1,4-DIHYDROXY-2-NAPHTHOYL-COA THIOESTERASE 1"/>
    <property type="match status" value="1"/>
</dbReference>
<dbReference type="PANTHER" id="PTHR43240:SF5">
    <property type="entry name" value="1,4-DIHYDROXY-2-NAPHTHOYL-COA THIOESTERASE 1"/>
    <property type="match status" value="1"/>
</dbReference>
<dbReference type="CDD" id="cd03443">
    <property type="entry name" value="PaaI_thioesterase"/>
    <property type="match status" value="1"/>
</dbReference>
<protein>
    <submittedName>
        <fullName evidence="4">Phenylacetic acid degradation protein</fullName>
    </submittedName>
</protein>
<evidence type="ECO:0000313" key="4">
    <source>
        <dbReference type="EMBL" id="AIJ44288.1"/>
    </source>
</evidence>
<dbReference type="RefSeq" id="WP_043370419.1">
    <property type="nucleotide sequence ID" value="NZ_CP006704.1"/>
</dbReference>
<accession>A0A076PF47</accession>
<dbReference type="Gene3D" id="3.10.129.10">
    <property type="entry name" value="Hotdog Thioesterase"/>
    <property type="match status" value="1"/>
</dbReference>
<evidence type="ECO:0000256" key="1">
    <source>
        <dbReference type="ARBA" id="ARBA00008324"/>
    </source>
</evidence>
<evidence type="ECO:0000256" key="2">
    <source>
        <dbReference type="ARBA" id="ARBA00022801"/>
    </source>
</evidence>
<keyword evidence="2" id="KW-0378">Hydrolase</keyword>
<dbReference type="Proteomes" id="UP000028782">
    <property type="component" value="Chromosome"/>
</dbReference>
<dbReference type="GO" id="GO:0005829">
    <property type="term" value="C:cytosol"/>
    <property type="evidence" value="ECO:0007669"/>
    <property type="project" value="TreeGrafter"/>
</dbReference>